<dbReference type="CDD" id="cd04747">
    <property type="entry name" value="OYE_like_5_FMN"/>
    <property type="match status" value="1"/>
</dbReference>
<dbReference type="GO" id="GO:0005829">
    <property type="term" value="C:cytosol"/>
    <property type="evidence" value="ECO:0007669"/>
    <property type="project" value="TreeGrafter"/>
</dbReference>
<dbReference type="EMBL" id="CP034437">
    <property type="protein sequence ID" value="AZN41763.1"/>
    <property type="molecule type" value="Genomic_DNA"/>
</dbReference>
<evidence type="ECO:0000313" key="2">
    <source>
        <dbReference type="EMBL" id="AZN41763.1"/>
    </source>
</evidence>
<dbReference type="PANTHER" id="PTHR22893">
    <property type="entry name" value="NADH OXIDOREDUCTASE-RELATED"/>
    <property type="match status" value="1"/>
</dbReference>
<dbReference type="SUPFAM" id="SSF51395">
    <property type="entry name" value="FMN-linked oxidoreductases"/>
    <property type="match status" value="1"/>
</dbReference>
<reference evidence="3" key="1">
    <citation type="submission" date="2018-12" db="EMBL/GenBank/DDBJ databases">
        <title>Genome sequence of Peanibacillus sp.</title>
        <authorList>
            <person name="Subramani G."/>
            <person name="Srinivasan S."/>
            <person name="Kim M.K."/>
        </authorList>
    </citation>
    <scope>NUCLEOTIDE SEQUENCE [LARGE SCALE GENOMIC DNA]</scope>
    <source>
        <strain evidence="3">18JY67-1</strain>
    </source>
</reference>
<dbReference type="InterPro" id="IPR045247">
    <property type="entry name" value="Oye-like"/>
</dbReference>
<dbReference type="Pfam" id="PF00724">
    <property type="entry name" value="Oxidored_FMN"/>
    <property type="match status" value="1"/>
</dbReference>
<dbReference type="KEGG" id="palb:EJC50_20360"/>
<keyword evidence="3" id="KW-1185">Reference proteome</keyword>
<dbReference type="RefSeq" id="WP_126017469.1">
    <property type="nucleotide sequence ID" value="NZ_CP034437.1"/>
</dbReference>
<dbReference type="PANTHER" id="PTHR22893:SF55">
    <property type="entry name" value="OXIDOREDUCTASE-RELATED"/>
    <property type="match status" value="1"/>
</dbReference>
<proteinExistence type="predicted"/>
<sequence>MTDPNTNQATSSHSTEALFKPFSLGNLNLANRIVMAPMTRAFSPAGVPGQNVADYYRRRAEHGVGLIITEGTLIDHPAATDNPNIPNFHGEEALAGWKHVVEAVHAAGGRIVPQLWHVGMTRKNGSLPHPEAPSIGPSGLNLLGEQVNEPMKQEEIDQVVQAFAQAAADAKRLGFDGIELHGAHGYLIDQFLWEKTNQRTDKYGGDLKARTRFAVEIIEACRRAVGPDFPIIIRLSQWKSSEYTAKLAATPELLGQLLAPLVEAGVDIFHCSTRRFWEAEFEGSSLNFAGWVKKLTGKPTITVGSVGLDDEFLGSFRGKSAGTSDINELLVRLEQNEFDLVAIGRALLVDPAWAEKVQGERFNELLPFSADALGRLY</sequence>
<dbReference type="Gene3D" id="3.20.20.70">
    <property type="entry name" value="Aldolase class I"/>
    <property type="match status" value="1"/>
</dbReference>
<evidence type="ECO:0000259" key="1">
    <source>
        <dbReference type="Pfam" id="PF00724"/>
    </source>
</evidence>
<dbReference type="OrthoDB" id="9772736at2"/>
<dbReference type="InterPro" id="IPR001155">
    <property type="entry name" value="OxRdtase_FMN_N"/>
</dbReference>
<name>A0A3Q8X781_9BACL</name>
<dbReference type="FunFam" id="3.20.20.70:FF:000262">
    <property type="entry name" value="NADH:flavin oxidoreductase"/>
    <property type="match status" value="1"/>
</dbReference>
<dbReference type="GO" id="GO:0016491">
    <property type="term" value="F:oxidoreductase activity"/>
    <property type="evidence" value="ECO:0007669"/>
    <property type="project" value="InterPro"/>
</dbReference>
<dbReference type="GO" id="GO:0010181">
    <property type="term" value="F:FMN binding"/>
    <property type="evidence" value="ECO:0007669"/>
    <property type="project" value="InterPro"/>
</dbReference>
<dbReference type="InterPro" id="IPR013785">
    <property type="entry name" value="Aldolase_TIM"/>
</dbReference>
<dbReference type="Proteomes" id="UP000272528">
    <property type="component" value="Chromosome"/>
</dbReference>
<protein>
    <submittedName>
        <fullName evidence="2">NADH:flavin oxidoreductase</fullName>
    </submittedName>
</protein>
<accession>A0A3Q8X781</accession>
<organism evidence="2 3">
    <name type="scientific">Paenibacillus albus</name>
    <dbReference type="NCBI Taxonomy" id="2495582"/>
    <lineage>
        <taxon>Bacteria</taxon>
        <taxon>Bacillati</taxon>
        <taxon>Bacillota</taxon>
        <taxon>Bacilli</taxon>
        <taxon>Bacillales</taxon>
        <taxon>Paenibacillaceae</taxon>
        <taxon>Paenibacillus</taxon>
    </lineage>
</organism>
<feature type="domain" description="NADH:flavin oxidoreductase/NADH oxidase N-terminal" evidence="1">
    <location>
        <begin position="18"/>
        <end position="361"/>
    </location>
</feature>
<evidence type="ECO:0000313" key="3">
    <source>
        <dbReference type="Proteomes" id="UP000272528"/>
    </source>
</evidence>
<gene>
    <name evidence="2" type="ORF">EJC50_20360</name>
</gene>
<dbReference type="AlphaFoldDB" id="A0A3Q8X781"/>